<gene>
    <name evidence="2" type="primary">secg</name>
</gene>
<feature type="transmembrane region" description="Helical" evidence="1">
    <location>
        <begin position="7"/>
        <end position="27"/>
    </location>
</feature>
<dbReference type="AlphaFoldDB" id="A0A4D6WYE6"/>
<reference evidence="2" key="1">
    <citation type="journal article" date="2019" name="Mol. Phylogenet. Evol.">
        <title>Morphological evolution and classification of the red algal order Ceramiales inferred using plastid phylogenomics.</title>
        <authorList>
            <person name="Diaz-Tapia P."/>
            <person name="Pasella M.M."/>
            <person name="Verbruggen H."/>
            <person name="Maggs C.A."/>
        </authorList>
    </citation>
    <scope>NUCLEOTIDE SEQUENCE</scope>
    <source>
        <strain evidence="2">PD2930</strain>
    </source>
</reference>
<keyword evidence="1" id="KW-0472">Membrane</keyword>
<protein>
    <submittedName>
        <fullName evidence="2">Preprotein-translocase subunit g</fullName>
    </submittedName>
</protein>
<evidence type="ECO:0000313" key="2">
    <source>
        <dbReference type="EMBL" id="QCI07721.1"/>
    </source>
</evidence>
<proteinExistence type="predicted"/>
<dbReference type="EMBL" id="MK814699">
    <property type="protein sequence ID" value="QCI07721.1"/>
    <property type="molecule type" value="Genomic_DNA"/>
</dbReference>
<sequence length="70" mass="8212">MSNLLKLVWYIISLLTILLVLINNPSTSNMNNFVMRNQFVNFNSSQMLIQKLIIVNIFCFFTIVILFQLI</sequence>
<feature type="transmembrane region" description="Helical" evidence="1">
    <location>
        <begin position="47"/>
        <end position="67"/>
    </location>
</feature>
<evidence type="ECO:0000256" key="1">
    <source>
        <dbReference type="SAM" id="Phobius"/>
    </source>
</evidence>
<keyword evidence="1" id="KW-0812">Transmembrane</keyword>
<name>A0A4D6WYE6_9FLOR</name>
<keyword evidence="2" id="KW-0934">Plastid</keyword>
<geneLocation type="plastid" evidence="2"/>
<reference evidence="2" key="2">
    <citation type="submission" date="2019-04" db="EMBL/GenBank/DDBJ databases">
        <authorList>
            <person name="Pasella M."/>
        </authorList>
    </citation>
    <scope>NUCLEOTIDE SEQUENCE</scope>
    <source>
        <strain evidence="2">PD2930</strain>
    </source>
</reference>
<organism evidence="2">
    <name type="scientific">Nitophyllum punctatum</name>
    <dbReference type="NCBI Taxonomy" id="158729"/>
    <lineage>
        <taxon>Eukaryota</taxon>
        <taxon>Rhodophyta</taxon>
        <taxon>Florideophyceae</taxon>
        <taxon>Rhodymeniophycidae</taxon>
        <taxon>Ceramiales</taxon>
        <taxon>Delesseriaceae</taxon>
        <taxon>Nitophylloideae</taxon>
        <taxon>Nitophyllum</taxon>
    </lineage>
</organism>
<keyword evidence="1" id="KW-1133">Transmembrane helix</keyword>
<accession>A0A4D6WYE6</accession>